<accession>A0ABX3T0P7</accession>
<keyword evidence="2" id="KW-1185">Reference proteome</keyword>
<dbReference type="Proteomes" id="UP000192374">
    <property type="component" value="Unassembled WGS sequence"/>
</dbReference>
<dbReference type="InterPro" id="IPR036259">
    <property type="entry name" value="MFS_trans_sf"/>
</dbReference>
<evidence type="ECO:0008006" key="3">
    <source>
        <dbReference type="Google" id="ProtNLM"/>
    </source>
</evidence>
<sequence>MVGQLIGALGRIAVGRWSDRAGSRLRPTRTVAVACFLALLILAVDDYVSSPLAETAMVVAAVSGGLQRVGRQSRSPRDRSGAGARWGHRIFASG</sequence>
<dbReference type="SUPFAM" id="SSF103473">
    <property type="entry name" value="MFS general substrate transporter"/>
    <property type="match status" value="1"/>
</dbReference>
<gene>
    <name evidence="1" type="ORF">BST37_18620</name>
</gene>
<dbReference type="EMBL" id="MVIC01000045">
    <property type="protein sequence ID" value="ORB11698.1"/>
    <property type="molecule type" value="Genomic_DNA"/>
</dbReference>
<protein>
    <recommendedName>
        <fullName evidence="3">MFS transporter</fullName>
    </recommendedName>
</protein>
<comment type="caution">
    <text evidence="1">The sequence shown here is derived from an EMBL/GenBank/DDBJ whole genome shotgun (WGS) entry which is preliminary data.</text>
</comment>
<name>A0ABX3T0P7_9MYCO</name>
<reference evidence="1 2" key="1">
    <citation type="submission" date="2017-02" db="EMBL/GenBank/DDBJ databases">
        <title>The new phylogeny of genus Mycobacterium.</title>
        <authorList>
            <person name="Tortoli E."/>
            <person name="Trovato A."/>
            <person name="Cirillo D.M."/>
        </authorList>
    </citation>
    <scope>NUCLEOTIDE SEQUENCE [LARGE SCALE GENOMIC DNA]</scope>
    <source>
        <strain evidence="1 2">DSM 45145</strain>
    </source>
</reference>
<evidence type="ECO:0000313" key="1">
    <source>
        <dbReference type="EMBL" id="ORB11698.1"/>
    </source>
</evidence>
<organism evidence="1 2">
    <name type="scientific">Mycobacterium noviomagense</name>
    <dbReference type="NCBI Taxonomy" id="459858"/>
    <lineage>
        <taxon>Bacteria</taxon>
        <taxon>Bacillati</taxon>
        <taxon>Actinomycetota</taxon>
        <taxon>Actinomycetes</taxon>
        <taxon>Mycobacteriales</taxon>
        <taxon>Mycobacteriaceae</taxon>
        <taxon>Mycobacterium</taxon>
    </lineage>
</organism>
<proteinExistence type="predicted"/>
<evidence type="ECO:0000313" key="2">
    <source>
        <dbReference type="Proteomes" id="UP000192374"/>
    </source>
</evidence>